<protein>
    <recommendedName>
        <fullName evidence="4">Transmembrane protein</fullName>
    </recommendedName>
</protein>
<dbReference type="Proteomes" id="UP000016064">
    <property type="component" value="Unassembled WGS sequence"/>
</dbReference>
<feature type="transmembrane region" description="Helical" evidence="1">
    <location>
        <begin position="59"/>
        <end position="76"/>
    </location>
</feature>
<sequence>MSITIIHSLFKNDCSCHPLYSFEKRLKDRANSALIFLILAIITSLLSIIPAILLSSYAGLILGGALLSVSCMFFLLSRIPHLLRTHIPQNLKEILKKHYPRIIIDLIEKAKLSVEELRLILPLLNNEIELRNEDIYYRSETAFNRSLGRLSEDIKLKLSTYGIKNLLDKLDRECLEDLNTILLKSCPIYWLKQFVESAPKITGLSSPIGMRKEVTAYCLGGAASRSITPSVFRLENKILAKSITSDDFTILQSYYSSEKLENSEIDAVKERILDVCQKQCHTFSSSDHFSTPEKIRNACSQALTEMLAHGLSWAQLSLIHMLDDKNWGWLNLLDGGNQRIRRFAVQYLGEITDEQHYLYEPLITLATWDDLFSSGVSLENLLKQNVRNPEKRIARYLEKYARYHDKINILSNEEDL</sequence>
<evidence type="ECO:0008006" key="4">
    <source>
        <dbReference type="Google" id="ProtNLM"/>
    </source>
</evidence>
<keyword evidence="1" id="KW-1133">Transmembrane helix</keyword>
<proteinExistence type="predicted"/>
<evidence type="ECO:0000313" key="2">
    <source>
        <dbReference type="EMBL" id="EQM62587.1"/>
    </source>
</evidence>
<gene>
    <name evidence="2" type="ORF">H359_0598</name>
</gene>
<name>A0ABN0MZA5_9CHLA</name>
<dbReference type="RefSeq" id="WP_020370154.1">
    <property type="nucleotide sequence ID" value="NZ_APJW01000002.1"/>
</dbReference>
<keyword evidence="1" id="KW-0812">Transmembrane</keyword>
<comment type="caution">
    <text evidence="2">The sequence shown here is derived from an EMBL/GenBank/DDBJ whole genome shotgun (WGS) entry which is preliminary data.</text>
</comment>
<evidence type="ECO:0000256" key="1">
    <source>
        <dbReference type="SAM" id="Phobius"/>
    </source>
</evidence>
<keyword evidence="1" id="KW-0472">Membrane</keyword>
<dbReference type="Pfam" id="PF07146">
    <property type="entry name" value="DUF1389"/>
    <property type="match status" value="1"/>
</dbReference>
<keyword evidence="3" id="KW-1185">Reference proteome</keyword>
<feature type="transmembrane region" description="Helical" evidence="1">
    <location>
        <begin position="33"/>
        <end position="53"/>
    </location>
</feature>
<dbReference type="EMBL" id="APJW01000002">
    <property type="protein sequence ID" value="EQM62587.1"/>
    <property type="molecule type" value="Genomic_DNA"/>
</dbReference>
<accession>A0ABN0MZA5</accession>
<evidence type="ECO:0000313" key="3">
    <source>
        <dbReference type="Proteomes" id="UP000016064"/>
    </source>
</evidence>
<organism evidence="2 3">
    <name type="scientific">Chlamydia ibidis 10-1398/6</name>
    <dbReference type="NCBI Taxonomy" id="1046581"/>
    <lineage>
        <taxon>Bacteria</taxon>
        <taxon>Pseudomonadati</taxon>
        <taxon>Chlamydiota</taxon>
        <taxon>Chlamydiia</taxon>
        <taxon>Chlamydiales</taxon>
        <taxon>Chlamydiaceae</taxon>
        <taxon>Chlamydia/Chlamydophila group</taxon>
        <taxon>Chlamydia</taxon>
    </lineage>
</organism>
<dbReference type="InterPro" id="IPR010792">
    <property type="entry name" value="DUF1389"/>
</dbReference>
<reference evidence="2 3" key="1">
    <citation type="submission" date="2013-07" db="EMBL/GenBank/DDBJ databases">
        <title>Isolation of a new Chlamydia species from the feral Sacred Ibis (Threskiornis aethiopicus): Chlamydia ibidis.</title>
        <authorList>
            <person name="Vorimore F."/>
            <person name="Hsia R.-C."/>
            <person name="Huot-Creasy H."/>
            <person name="Bastian S."/>
            <person name="Deruyter L."/>
            <person name="Passet A."/>
            <person name="Sachse K."/>
            <person name="Bavoil P."/>
            <person name="Myers G."/>
            <person name="Laroucau K."/>
        </authorList>
    </citation>
    <scope>NUCLEOTIDE SEQUENCE [LARGE SCALE GENOMIC DNA]</scope>
    <source>
        <strain evidence="2 3">10-1398/6</strain>
    </source>
</reference>